<reference evidence="5 6" key="1">
    <citation type="submission" date="2018-09" db="EMBL/GenBank/DDBJ databases">
        <title>Cohnella cavernae sp. nov., isolated from a karst cave.</title>
        <authorList>
            <person name="Zhu H."/>
        </authorList>
    </citation>
    <scope>NUCLEOTIDE SEQUENCE [LARGE SCALE GENOMIC DNA]</scope>
    <source>
        <strain evidence="5 6">K2E09-144</strain>
    </source>
</reference>
<evidence type="ECO:0000256" key="3">
    <source>
        <dbReference type="ARBA" id="ARBA00023052"/>
    </source>
</evidence>
<dbReference type="Gene3D" id="3.40.50.970">
    <property type="match status" value="1"/>
</dbReference>
<evidence type="ECO:0000256" key="2">
    <source>
        <dbReference type="ARBA" id="ARBA00007131"/>
    </source>
</evidence>
<dbReference type="RefSeq" id="WP_119148997.1">
    <property type="nucleotide sequence ID" value="NZ_JBHSOV010000021.1"/>
</dbReference>
<evidence type="ECO:0000313" key="6">
    <source>
        <dbReference type="Proteomes" id="UP000266340"/>
    </source>
</evidence>
<keyword evidence="6" id="KW-1185">Reference proteome</keyword>
<dbReference type="CDD" id="cd02012">
    <property type="entry name" value="TPP_TK"/>
    <property type="match status" value="1"/>
</dbReference>
<dbReference type="OrthoDB" id="8732661at2"/>
<accession>A0A398CSD9</accession>
<dbReference type="Proteomes" id="UP000266340">
    <property type="component" value="Unassembled WGS sequence"/>
</dbReference>
<dbReference type="InterPro" id="IPR005474">
    <property type="entry name" value="Transketolase_N"/>
</dbReference>
<comment type="caution">
    <text evidence="5">The sequence shown here is derived from an EMBL/GenBank/DDBJ whole genome shotgun (WGS) entry which is preliminary data.</text>
</comment>
<protein>
    <submittedName>
        <fullName evidence="5">Transketolase</fullName>
    </submittedName>
</protein>
<keyword evidence="3" id="KW-0786">Thiamine pyrophosphate</keyword>
<evidence type="ECO:0000256" key="1">
    <source>
        <dbReference type="ARBA" id="ARBA00001964"/>
    </source>
</evidence>
<proteinExistence type="inferred from homology"/>
<comment type="similarity">
    <text evidence="2">Belongs to the transketolase family.</text>
</comment>
<gene>
    <name evidence="5" type="ORF">D3H35_10180</name>
</gene>
<organism evidence="5 6">
    <name type="scientific">Cohnella faecalis</name>
    <dbReference type="NCBI Taxonomy" id="2315694"/>
    <lineage>
        <taxon>Bacteria</taxon>
        <taxon>Bacillati</taxon>
        <taxon>Bacillota</taxon>
        <taxon>Bacilli</taxon>
        <taxon>Bacillales</taxon>
        <taxon>Paenibacillaceae</taxon>
        <taxon>Cohnella</taxon>
    </lineage>
</organism>
<dbReference type="Pfam" id="PF00456">
    <property type="entry name" value="Transketolase_N"/>
    <property type="match status" value="1"/>
</dbReference>
<evidence type="ECO:0000259" key="4">
    <source>
        <dbReference type="Pfam" id="PF00456"/>
    </source>
</evidence>
<name>A0A398CSD9_9BACL</name>
<dbReference type="PANTHER" id="PTHR47514:SF1">
    <property type="entry name" value="TRANSKETOLASE N-TERMINAL SECTION-RELATED"/>
    <property type="match status" value="1"/>
</dbReference>
<sequence>MANATATELKLKAIQIRQDLLRLIHDAKMGHTGGSLSNTDVLTALYYGVMRHDPARPKWEDRDRFIASKGHSVESLWCILADLGYFPKAELSTYCQFGTRLIGHPNNKVPGIEMNTGALGHGLSVSVGMALAAKKDNRPYRVFCIMGDGEQAEGSVWEAAMAGAHYRLDNLVGIIDRNRLQISGTTENVMGLDPLDSKWEAFGWNVVSIDGHDYDELLHTFESAPAQPGKPTLVIANTVKGKGVSFAENVPAWHHHVPNDAELAQAIEELTAAASALEATAAKGSGTNG</sequence>
<comment type="cofactor">
    <cofactor evidence="1">
        <name>thiamine diphosphate</name>
        <dbReference type="ChEBI" id="CHEBI:58937"/>
    </cofactor>
</comment>
<dbReference type="AlphaFoldDB" id="A0A398CSD9"/>
<dbReference type="PANTHER" id="PTHR47514">
    <property type="entry name" value="TRANSKETOLASE N-TERMINAL SECTION-RELATED"/>
    <property type="match status" value="1"/>
</dbReference>
<dbReference type="SUPFAM" id="SSF52518">
    <property type="entry name" value="Thiamin diphosphate-binding fold (THDP-binding)"/>
    <property type="match status" value="1"/>
</dbReference>
<dbReference type="InterPro" id="IPR029061">
    <property type="entry name" value="THDP-binding"/>
</dbReference>
<dbReference type="EMBL" id="QXJM01000032">
    <property type="protein sequence ID" value="RIE03658.1"/>
    <property type="molecule type" value="Genomic_DNA"/>
</dbReference>
<feature type="domain" description="Transketolase N-terminal" evidence="4">
    <location>
        <begin position="20"/>
        <end position="267"/>
    </location>
</feature>
<evidence type="ECO:0000313" key="5">
    <source>
        <dbReference type="EMBL" id="RIE03658.1"/>
    </source>
</evidence>